<dbReference type="InterPro" id="IPR011990">
    <property type="entry name" value="TPR-like_helical_dom_sf"/>
</dbReference>
<sequence length="64" mass="7849">MYEKLGDKDKARESFRKFLDYCLKEAEEDGMWWKHVAETYEILGEKEKAEEAMKRYEEYKKFVA</sequence>
<comment type="caution">
    <text evidence="1">The sequence shown here is derived from an EMBL/GenBank/DDBJ whole genome shotgun (WGS) entry which is preliminary data.</text>
</comment>
<proteinExistence type="predicted"/>
<dbReference type="Pfam" id="PF13181">
    <property type="entry name" value="TPR_8"/>
    <property type="match status" value="2"/>
</dbReference>
<dbReference type="SUPFAM" id="SSF48452">
    <property type="entry name" value="TPR-like"/>
    <property type="match status" value="1"/>
</dbReference>
<dbReference type="AlphaFoldDB" id="A0A7C3UIG4"/>
<name>A0A7C3UIG4_9EURY</name>
<accession>A0A7C3UIG4</accession>
<evidence type="ECO:0000313" key="1">
    <source>
        <dbReference type="EMBL" id="HGE67008.1"/>
    </source>
</evidence>
<reference evidence="1" key="1">
    <citation type="journal article" date="2020" name="mSystems">
        <title>Genome- and Community-Level Interaction Insights into Carbon Utilization and Element Cycling Functions of Hydrothermarchaeota in Hydrothermal Sediment.</title>
        <authorList>
            <person name="Zhou Z."/>
            <person name="Liu Y."/>
            <person name="Xu W."/>
            <person name="Pan J."/>
            <person name="Luo Z.H."/>
            <person name="Li M."/>
        </authorList>
    </citation>
    <scope>NUCLEOTIDE SEQUENCE [LARGE SCALE GENOMIC DNA]</scope>
    <source>
        <strain evidence="1">SpSt-97</strain>
    </source>
</reference>
<organism evidence="1">
    <name type="scientific">Geoglobus ahangari</name>
    <dbReference type="NCBI Taxonomy" id="113653"/>
    <lineage>
        <taxon>Archaea</taxon>
        <taxon>Methanobacteriati</taxon>
        <taxon>Methanobacteriota</taxon>
        <taxon>Archaeoglobi</taxon>
        <taxon>Archaeoglobales</taxon>
        <taxon>Archaeoglobaceae</taxon>
        <taxon>Geoglobus</taxon>
    </lineage>
</organism>
<dbReference type="InterPro" id="IPR019734">
    <property type="entry name" value="TPR_rpt"/>
</dbReference>
<gene>
    <name evidence="1" type="ORF">ENX77_07855</name>
</gene>
<evidence type="ECO:0008006" key="2">
    <source>
        <dbReference type="Google" id="ProtNLM"/>
    </source>
</evidence>
<protein>
    <recommendedName>
        <fullName evidence="2">Tetratricopeptide repeat protein</fullName>
    </recommendedName>
</protein>
<dbReference type="EMBL" id="DTPI01000035">
    <property type="protein sequence ID" value="HGE67008.1"/>
    <property type="molecule type" value="Genomic_DNA"/>
</dbReference>
<dbReference type="Gene3D" id="1.25.40.10">
    <property type="entry name" value="Tetratricopeptide repeat domain"/>
    <property type="match status" value="1"/>
</dbReference>